<evidence type="ECO:0000313" key="7">
    <source>
        <dbReference type="Proteomes" id="UP000820818"/>
    </source>
</evidence>
<comment type="caution">
    <text evidence="6">The sequence shown here is derived from an EMBL/GenBank/DDBJ whole genome shotgun (WGS) entry which is preliminary data.</text>
</comment>
<feature type="region of interest" description="Disordered" evidence="4">
    <location>
        <begin position="787"/>
        <end position="933"/>
    </location>
</feature>
<reference evidence="6 7" key="1">
    <citation type="submission" date="2022-05" db="EMBL/GenBank/DDBJ databases">
        <title>A multi-omics perspective on studying reproductive biology in Daphnia sinensis.</title>
        <authorList>
            <person name="Jia J."/>
        </authorList>
    </citation>
    <scope>NUCLEOTIDE SEQUENCE [LARGE SCALE GENOMIC DNA]</scope>
    <source>
        <strain evidence="6 7">WSL</strain>
    </source>
</reference>
<dbReference type="InterPro" id="IPR052398">
    <property type="entry name" value="Ubiquitin_hydrolase_53/54"/>
</dbReference>
<feature type="compositionally biased region" description="Basic and acidic residues" evidence="4">
    <location>
        <begin position="791"/>
        <end position="800"/>
    </location>
</feature>
<feature type="compositionally biased region" description="Basic and acidic residues" evidence="4">
    <location>
        <begin position="834"/>
        <end position="846"/>
    </location>
</feature>
<feature type="compositionally biased region" description="Low complexity" evidence="4">
    <location>
        <begin position="1368"/>
        <end position="1377"/>
    </location>
</feature>
<feature type="compositionally biased region" description="Low complexity" evidence="4">
    <location>
        <begin position="1325"/>
        <end position="1349"/>
    </location>
</feature>
<feature type="compositionally biased region" description="Basic and acidic residues" evidence="4">
    <location>
        <begin position="728"/>
        <end position="742"/>
    </location>
</feature>
<feature type="compositionally biased region" description="Low complexity" evidence="4">
    <location>
        <begin position="540"/>
        <end position="555"/>
    </location>
</feature>
<dbReference type="GO" id="GO:0016579">
    <property type="term" value="P:protein deubiquitination"/>
    <property type="evidence" value="ECO:0007669"/>
    <property type="project" value="InterPro"/>
</dbReference>
<feature type="region of interest" description="Disordered" evidence="4">
    <location>
        <begin position="485"/>
        <end position="584"/>
    </location>
</feature>
<dbReference type="Pfam" id="PF00443">
    <property type="entry name" value="UCH"/>
    <property type="match status" value="1"/>
</dbReference>
<evidence type="ECO:0000313" key="6">
    <source>
        <dbReference type="EMBL" id="KAI9553480.1"/>
    </source>
</evidence>
<feature type="compositionally biased region" description="Low complexity" evidence="4">
    <location>
        <begin position="867"/>
        <end position="876"/>
    </location>
</feature>
<keyword evidence="3" id="KW-0378">Hydrolase</keyword>
<dbReference type="Gene3D" id="3.90.70.10">
    <property type="entry name" value="Cysteine proteinases"/>
    <property type="match status" value="1"/>
</dbReference>
<evidence type="ECO:0000256" key="4">
    <source>
        <dbReference type="SAM" id="MobiDB-lite"/>
    </source>
</evidence>
<dbReference type="InterPro" id="IPR001394">
    <property type="entry name" value="Peptidase_C19_UCH"/>
</dbReference>
<evidence type="ECO:0000256" key="3">
    <source>
        <dbReference type="ARBA" id="ARBA00022801"/>
    </source>
</evidence>
<gene>
    <name evidence="6" type="ORF">GHT06_021392</name>
</gene>
<dbReference type="PANTHER" id="PTHR22975:SF9">
    <property type="entry name" value="ECHINUS SPLICE FORM 3"/>
    <property type="match status" value="1"/>
</dbReference>
<feature type="region of interest" description="Disordered" evidence="4">
    <location>
        <begin position="710"/>
        <end position="774"/>
    </location>
</feature>
<feature type="region of interest" description="Disordered" evidence="4">
    <location>
        <begin position="1176"/>
        <end position="1224"/>
    </location>
</feature>
<proteinExistence type="inferred from homology"/>
<dbReference type="PROSITE" id="PS50235">
    <property type="entry name" value="USP_3"/>
    <property type="match status" value="1"/>
</dbReference>
<keyword evidence="7" id="KW-1185">Reference proteome</keyword>
<evidence type="ECO:0000259" key="5">
    <source>
        <dbReference type="PROSITE" id="PS50235"/>
    </source>
</evidence>
<name>A0AAD5KZK0_9CRUS</name>
<evidence type="ECO:0000256" key="2">
    <source>
        <dbReference type="ARBA" id="ARBA00022786"/>
    </source>
</evidence>
<feature type="region of interest" description="Disordered" evidence="4">
    <location>
        <begin position="374"/>
        <end position="405"/>
    </location>
</feature>
<keyword evidence="2" id="KW-0833">Ubl conjugation pathway</keyword>
<dbReference type="Proteomes" id="UP000820818">
    <property type="component" value="Linkage Group LG9"/>
</dbReference>
<dbReference type="GO" id="GO:0004843">
    <property type="term" value="F:cysteine-type deubiquitinase activity"/>
    <property type="evidence" value="ECO:0007669"/>
    <property type="project" value="InterPro"/>
</dbReference>
<feature type="compositionally biased region" description="Polar residues" evidence="4">
    <location>
        <begin position="1180"/>
        <end position="1189"/>
    </location>
</feature>
<feature type="compositionally biased region" description="Basic residues" evidence="4">
    <location>
        <begin position="879"/>
        <end position="901"/>
    </location>
</feature>
<feature type="compositionally biased region" description="Polar residues" evidence="4">
    <location>
        <begin position="392"/>
        <end position="405"/>
    </location>
</feature>
<dbReference type="EMBL" id="WJBH02000009">
    <property type="protein sequence ID" value="KAI9553480.1"/>
    <property type="molecule type" value="Genomic_DNA"/>
</dbReference>
<dbReference type="SUPFAM" id="SSF54001">
    <property type="entry name" value="Cysteine proteinases"/>
    <property type="match status" value="1"/>
</dbReference>
<organism evidence="6 7">
    <name type="scientific">Daphnia sinensis</name>
    <dbReference type="NCBI Taxonomy" id="1820382"/>
    <lineage>
        <taxon>Eukaryota</taxon>
        <taxon>Metazoa</taxon>
        <taxon>Ecdysozoa</taxon>
        <taxon>Arthropoda</taxon>
        <taxon>Crustacea</taxon>
        <taxon>Branchiopoda</taxon>
        <taxon>Diplostraca</taxon>
        <taxon>Cladocera</taxon>
        <taxon>Anomopoda</taxon>
        <taxon>Daphniidae</taxon>
        <taxon>Daphnia</taxon>
        <taxon>Daphnia similis group</taxon>
    </lineage>
</organism>
<comment type="similarity">
    <text evidence="1">Belongs to the peptidase C19 family.</text>
</comment>
<feature type="compositionally biased region" description="Low complexity" evidence="4">
    <location>
        <begin position="1394"/>
        <end position="1414"/>
    </location>
</feature>
<feature type="region of interest" description="Disordered" evidence="4">
    <location>
        <begin position="1325"/>
        <end position="1415"/>
    </location>
</feature>
<feature type="domain" description="USP" evidence="5">
    <location>
        <begin position="40"/>
        <end position="365"/>
    </location>
</feature>
<feature type="compositionally biased region" description="Polar residues" evidence="4">
    <location>
        <begin position="801"/>
        <end position="825"/>
    </location>
</feature>
<feature type="region of interest" description="Disordered" evidence="4">
    <location>
        <begin position="958"/>
        <end position="982"/>
    </location>
</feature>
<sequence length="1483" mass="164072">MAPSPVTMATLSREYGQTSEHQQVRVTEHSPHQIFAPNTKGLLNAPGQNNCFLNSAVQVLWHLDIFRRSFRDLTGHACLGESCIFCALKELFAQLQYSHESALPPDALRRALAETFLNQQRFQLGFMDDAAECFENILLRIHFHLASNEAEDQCAAGHCIPHQRFAMTLVEQSVCAVCGATSEPLPFTQMVHYVSASALTSQARQPANISETGSPAGLFGRLLKQAGGMGDIRDCPSACGAQIQICRTLTNRPQIVSVGIVWDSERPQLDHIMSVFALVGTSLQLRDVFQSVLDARWAELTTHRLVGVVTYYGKHYSTFFFHTKLQLWIYFDDASVSEVGPDWQHVVDKCRRGHFQPLLLLYADPEGTAVPTATAPSAITPVGAKPRPHQYGSLSRPRSITPNPLPVQQQQAQNYNGRRAITPNMELIQHSLNRRPAPLPQQQQDYRDYQNISDLEGIFHQPDEVFHEPVYIQRQTVESILRAQQQSALPASDPDLKIAMLPGANMPRSRDSGNWSGDRNSASSSSSTSMDNPYLYMMNRNQRPQSSSSTNSSPSKPGDPNSLPQHLGAFHGDPGYDSYSLSSNDSYPLQQSLKHTLQLSQIPEGGHNRWQTRVPGPYPPADAGGADECERLCLEADHLLERSRLQEDQGDLEGAFNLCQSAAQRSRAAMDAPYNNPQTLVFARMKHNTCVMRGRSLHRRLLQARQSAGFYDGSNANHNGVAVMPSIDEPRHSRQSSRDSNRSGRQQPPAAIQAPAPIPSGPAQPSSNIQSGSVGKNIEIYATLPKKRGKKAAEMLRDAETSSNAIQRDEQQSQPVERQGRSSVASAGFAGVMMRRERAKSEERNKSKPVPIPSVASVAQDDLDVMNGDGSSDNSSRSPGKKQHRIRRRLLMGGLIKRKNRSLPDLRADDDDGHEQQQVMEPEEDEQLGLPPPMEDVGNPNLEKSKLMRRSFHASLGRNFQQPIGPNKVPPPPPVRKTSHLTPAPLPAQQQYDNYADSQITVHADIHHERTLSDLALGAQFDPLPPYPVVEHVRQASDDFPPPPPPQELQLLSCDPEPPRQEEEQEEENMEPSGLLAALQRKRKEILGAGNSMPPPMAPMLPSVPSTTAAPANNWLKELQSTLQNKKMGVSIPTPVAQPVPETQPEETINKSVRKLASRFEQARISPVTSCDVVDHAPRVQQSQPTQPSALPIQPKAPVTSLPPAAPAGILDRKRRSGDGQSKKKSVTFCDQVILVSTAEDTEQDETYVPNPILQRVLRSAYQQEMVKDGQRPESSVAPPLVSPNFSNGTDEVDRQSLATRPPQPPYQKLPANSQVFQQTHHYVQQQQLAPSYHQQQQHQQYQQSSSQPMRSTGYGVPPSPMMGQRIGPPSSSGAPPSYAPPPQYPHHARGRFQPQNGGVNNNNMMQQPPVKQNYPQQHPMDLNRPQQMGQSGPWQPQPQGAPVQANNGGFNPCSLCGKKQVPSTYQYCSDCQFYMQRFQPKA</sequence>
<feature type="compositionally biased region" description="Low complexity" evidence="4">
    <location>
        <begin position="746"/>
        <end position="755"/>
    </location>
</feature>
<feature type="region of interest" description="Disordered" evidence="4">
    <location>
        <begin position="1264"/>
        <end position="1310"/>
    </location>
</feature>
<protein>
    <recommendedName>
        <fullName evidence="5">USP domain-containing protein</fullName>
    </recommendedName>
</protein>
<dbReference type="FunFam" id="3.90.70.10:FF:000041">
    <property type="entry name" value="Inactive ubiquitin carboxyl-terminal hydrolase 53"/>
    <property type="match status" value="1"/>
</dbReference>
<evidence type="ECO:0000256" key="1">
    <source>
        <dbReference type="ARBA" id="ARBA00009085"/>
    </source>
</evidence>
<dbReference type="PANTHER" id="PTHR22975">
    <property type="entry name" value="UBIQUITIN SPECIFIC PROTEINASE"/>
    <property type="match status" value="1"/>
</dbReference>
<dbReference type="InterPro" id="IPR028889">
    <property type="entry name" value="USP"/>
</dbReference>
<accession>A0AAD5KZK0</accession>
<dbReference type="InterPro" id="IPR038765">
    <property type="entry name" value="Papain-like_cys_pep_sf"/>
</dbReference>
<feature type="region of interest" description="Disordered" evidence="4">
    <location>
        <begin position="1034"/>
        <end position="1074"/>
    </location>
</feature>